<dbReference type="RefSeq" id="WP_290016692.1">
    <property type="nucleotide sequence ID" value="NZ_JAOPLL010000001.1"/>
</dbReference>
<evidence type="ECO:0000313" key="3">
    <source>
        <dbReference type="Proteomes" id="UP001168107"/>
    </source>
</evidence>
<reference evidence="2" key="1">
    <citation type="submission" date="2024-05" db="EMBL/GenBank/DDBJ databases">
        <title>WGS of Aeromonas isolates.</title>
        <authorList>
            <person name="Lee H."/>
        </authorList>
    </citation>
    <scope>NUCLEOTIDE SEQUENCE</scope>
    <source>
        <strain evidence="2">SU58-3</strain>
    </source>
</reference>
<dbReference type="EMBL" id="JAOPLL010000001">
    <property type="protein sequence ID" value="MDM5070236.1"/>
    <property type="molecule type" value="Genomic_DNA"/>
</dbReference>
<proteinExistence type="predicted"/>
<evidence type="ECO:0000256" key="1">
    <source>
        <dbReference type="SAM" id="MobiDB-lite"/>
    </source>
</evidence>
<keyword evidence="3" id="KW-1185">Reference proteome</keyword>
<comment type="caution">
    <text evidence="2">The sequence shown here is derived from an EMBL/GenBank/DDBJ whole genome shotgun (WGS) entry which is preliminary data.</text>
</comment>
<feature type="region of interest" description="Disordered" evidence="1">
    <location>
        <begin position="1"/>
        <end position="22"/>
    </location>
</feature>
<accession>A0ABT7PU29</accession>
<protein>
    <submittedName>
        <fullName evidence="2">Uncharacterized protein</fullName>
    </submittedName>
</protein>
<name>A0ABT7PU29_9GAMM</name>
<dbReference type="Proteomes" id="UP001168107">
    <property type="component" value="Unassembled WGS sequence"/>
</dbReference>
<evidence type="ECO:0000313" key="2">
    <source>
        <dbReference type="EMBL" id="MDM5070236.1"/>
    </source>
</evidence>
<sequence length="85" mass="9419">MAIKITSPEAAIAEKTSASSKPAIPARMTKDVYQEMMTHPAYKANANFAEKIDAVRRNSISMEQREYQIQLQNAALGQHNLRGGK</sequence>
<gene>
    <name evidence="2" type="ORF">OB935_00015</name>
</gene>
<organism evidence="2 3">
    <name type="scientific">Aeromonas bestiarum</name>
    <dbReference type="NCBI Taxonomy" id="105751"/>
    <lineage>
        <taxon>Bacteria</taxon>
        <taxon>Pseudomonadati</taxon>
        <taxon>Pseudomonadota</taxon>
        <taxon>Gammaproteobacteria</taxon>
        <taxon>Aeromonadales</taxon>
        <taxon>Aeromonadaceae</taxon>
        <taxon>Aeromonas</taxon>
    </lineage>
</organism>